<evidence type="ECO:0000313" key="3">
    <source>
        <dbReference type="Proteomes" id="UP001165065"/>
    </source>
</evidence>
<gene>
    <name evidence="2" type="ORF">TrCOL_g4799</name>
</gene>
<dbReference type="OrthoDB" id="10009301at2759"/>
<name>A0A9W7GER6_9STRA</name>
<evidence type="ECO:0000313" key="2">
    <source>
        <dbReference type="EMBL" id="GMI42465.1"/>
    </source>
</evidence>
<evidence type="ECO:0000256" key="1">
    <source>
        <dbReference type="SAM" id="Phobius"/>
    </source>
</evidence>
<dbReference type="AlphaFoldDB" id="A0A9W7GER6"/>
<comment type="caution">
    <text evidence="2">The sequence shown here is derived from an EMBL/GenBank/DDBJ whole genome shotgun (WGS) entry which is preliminary data.</text>
</comment>
<dbReference type="EMBL" id="BRYA01000172">
    <property type="protein sequence ID" value="GMI42465.1"/>
    <property type="molecule type" value="Genomic_DNA"/>
</dbReference>
<organism evidence="2 3">
    <name type="scientific">Triparma columacea</name>
    <dbReference type="NCBI Taxonomy" id="722753"/>
    <lineage>
        <taxon>Eukaryota</taxon>
        <taxon>Sar</taxon>
        <taxon>Stramenopiles</taxon>
        <taxon>Ochrophyta</taxon>
        <taxon>Bolidophyceae</taxon>
        <taxon>Parmales</taxon>
        <taxon>Triparmaceae</taxon>
        <taxon>Triparma</taxon>
    </lineage>
</organism>
<keyword evidence="1" id="KW-1133">Transmembrane helix</keyword>
<protein>
    <submittedName>
        <fullName evidence="2">Uncharacterized protein</fullName>
    </submittedName>
</protein>
<keyword evidence="1" id="KW-0812">Transmembrane</keyword>
<reference evidence="3" key="1">
    <citation type="journal article" date="2023" name="Commun. Biol.">
        <title>Genome analysis of Parmales, the sister group of diatoms, reveals the evolutionary specialization of diatoms from phago-mixotrophs to photoautotrophs.</title>
        <authorList>
            <person name="Ban H."/>
            <person name="Sato S."/>
            <person name="Yoshikawa S."/>
            <person name="Yamada K."/>
            <person name="Nakamura Y."/>
            <person name="Ichinomiya M."/>
            <person name="Sato N."/>
            <person name="Blanc-Mathieu R."/>
            <person name="Endo H."/>
            <person name="Kuwata A."/>
            <person name="Ogata H."/>
        </authorList>
    </citation>
    <scope>NUCLEOTIDE SEQUENCE [LARGE SCALE GENOMIC DNA]</scope>
</reference>
<proteinExistence type="predicted"/>
<feature type="transmembrane region" description="Helical" evidence="1">
    <location>
        <begin position="79"/>
        <end position="100"/>
    </location>
</feature>
<keyword evidence="1" id="KW-0472">Membrane</keyword>
<keyword evidence="3" id="KW-1185">Reference proteome</keyword>
<accession>A0A9W7GER6</accession>
<dbReference type="Proteomes" id="UP001165065">
    <property type="component" value="Unassembled WGS sequence"/>
</dbReference>
<sequence>MMRWFQGDNVKASSLDASRVVEKLVAATTKAFATVQASLPFAASLLFATSQNPFALVVYDPTAQPAPEPPAPLTWSDSLVLFFTVLDLFGMAAFYVINLMPKAFSYRLRLSGNFIRTFNIVMLNCIVMQGTVAQSFGAGEVRRTATRTLKGEKTNQGEERPYMANVLLPASAGEEGRKLSITLSGSSTGNCAVNGKCFSSLNYGSNEQCTFTMGEDGVLKVISFETEIGYDKLTVGGIQYDALLLMMGLMETSTASMGEMLEVGGTRMAHLAPALPATLASVVQTVLSVQQAIVDHLLMIALLILV</sequence>